<gene>
    <name evidence="3" type="ORF">OSB04_014972</name>
</gene>
<feature type="region of interest" description="Disordered" evidence="2">
    <location>
        <begin position="147"/>
        <end position="169"/>
    </location>
</feature>
<dbReference type="Gene3D" id="1.25.40.20">
    <property type="entry name" value="Ankyrin repeat-containing domain"/>
    <property type="match status" value="1"/>
</dbReference>
<evidence type="ECO:0000313" key="3">
    <source>
        <dbReference type="EMBL" id="KAJ9550927.1"/>
    </source>
</evidence>
<evidence type="ECO:0000256" key="1">
    <source>
        <dbReference type="PROSITE-ProRule" id="PRU00023"/>
    </source>
</evidence>
<dbReference type="PROSITE" id="PS50297">
    <property type="entry name" value="ANK_REP_REGION"/>
    <property type="match status" value="2"/>
</dbReference>
<dbReference type="AlphaFoldDB" id="A0AA38W6Z2"/>
<dbReference type="PANTHER" id="PTHR47303:SF1">
    <property type="entry name" value="NF-KAPPA-B INHIBITOR BETA"/>
    <property type="match status" value="1"/>
</dbReference>
<dbReference type="PROSITE" id="PS50088">
    <property type="entry name" value="ANK_REPEAT"/>
    <property type="match status" value="2"/>
</dbReference>
<feature type="repeat" description="ANK" evidence="1">
    <location>
        <begin position="201"/>
        <end position="222"/>
    </location>
</feature>
<dbReference type="Proteomes" id="UP001172457">
    <property type="component" value="Chromosome 4"/>
</dbReference>
<dbReference type="PANTHER" id="PTHR47303">
    <property type="match status" value="1"/>
</dbReference>
<dbReference type="InterPro" id="IPR036770">
    <property type="entry name" value="Ankyrin_rpt-contain_sf"/>
</dbReference>
<dbReference type="Pfam" id="PF12796">
    <property type="entry name" value="Ank_2"/>
    <property type="match status" value="1"/>
</dbReference>
<dbReference type="EMBL" id="JARYMX010000004">
    <property type="protein sequence ID" value="KAJ9550927.1"/>
    <property type="molecule type" value="Genomic_DNA"/>
</dbReference>
<reference evidence="3" key="1">
    <citation type="submission" date="2023-03" db="EMBL/GenBank/DDBJ databases">
        <title>Chromosome-scale reference genome and RAD-based genetic map of yellow starthistle (Centaurea solstitialis) reveal putative structural variation and QTLs associated with invader traits.</title>
        <authorList>
            <person name="Reatini B."/>
            <person name="Cang F.A."/>
            <person name="Jiang Q."/>
            <person name="Mckibben M.T.W."/>
            <person name="Barker M.S."/>
            <person name="Rieseberg L.H."/>
            <person name="Dlugosch K.M."/>
        </authorList>
    </citation>
    <scope>NUCLEOTIDE SEQUENCE</scope>
    <source>
        <strain evidence="3">CAN-66</strain>
        <tissue evidence="3">Leaf</tissue>
    </source>
</reference>
<dbReference type="SUPFAM" id="SSF48403">
    <property type="entry name" value="Ankyrin repeat"/>
    <property type="match status" value="1"/>
</dbReference>
<evidence type="ECO:0000256" key="2">
    <source>
        <dbReference type="SAM" id="MobiDB-lite"/>
    </source>
</evidence>
<comment type="caution">
    <text evidence="3">The sequence shown here is derived from an EMBL/GenBank/DDBJ whole genome shotgun (WGS) entry which is preliminary data.</text>
</comment>
<dbReference type="SMART" id="SM00248">
    <property type="entry name" value="ANK"/>
    <property type="match status" value="2"/>
</dbReference>
<keyword evidence="1" id="KW-0040">ANK repeat</keyword>
<evidence type="ECO:0000313" key="4">
    <source>
        <dbReference type="Proteomes" id="UP001172457"/>
    </source>
</evidence>
<keyword evidence="4" id="KW-1185">Reference proteome</keyword>
<organism evidence="3 4">
    <name type="scientific">Centaurea solstitialis</name>
    <name type="common">yellow star-thistle</name>
    <dbReference type="NCBI Taxonomy" id="347529"/>
    <lineage>
        <taxon>Eukaryota</taxon>
        <taxon>Viridiplantae</taxon>
        <taxon>Streptophyta</taxon>
        <taxon>Embryophyta</taxon>
        <taxon>Tracheophyta</taxon>
        <taxon>Spermatophyta</taxon>
        <taxon>Magnoliopsida</taxon>
        <taxon>eudicotyledons</taxon>
        <taxon>Gunneridae</taxon>
        <taxon>Pentapetalae</taxon>
        <taxon>asterids</taxon>
        <taxon>campanulids</taxon>
        <taxon>Asterales</taxon>
        <taxon>Asteraceae</taxon>
        <taxon>Carduoideae</taxon>
        <taxon>Cardueae</taxon>
        <taxon>Centaureinae</taxon>
        <taxon>Centaurea</taxon>
    </lineage>
</organism>
<name>A0AA38W6Z2_9ASTR</name>
<protein>
    <submittedName>
        <fullName evidence="3">Uncharacterized protein</fullName>
    </submittedName>
</protein>
<proteinExistence type="predicted"/>
<feature type="repeat" description="ANK" evidence="1">
    <location>
        <begin position="240"/>
        <end position="272"/>
    </location>
</feature>
<dbReference type="InterPro" id="IPR002110">
    <property type="entry name" value="Ankyrin_rpt"/>
</dbReference>
<sequence>MAAASSPQLHDLEYLYASNANVSNFISMKLSGKHDYHRWKTQMLCLMEAHFMRCLVDDVSVNTPTPSSERIKKQYDNLLKGWIFGSVSDGVLDTVVDLGSAKDVWDTLKSLYELDSTKDVQPTMTSQEGPEEIETQSEHVISKDIEAAGKDATSKEAQTVPEEEKTENKKLRKATWEGSWRKVKHILEKDKDALKRPLDGSGSTPLHIAVAMGYTDLVKKLLLFIEKEDVKEILEQKNGDGSTALHIAVCVGNEHALKLLVEKNKDLLTISDKRGQDPLIKALNNMQFDTFLYLFKAAVANNKTKGLVIFQGRDHKEKGASLLVNAITAKQYATALELIKEFPEFAVQNDEVLMAIARTFPSELKYWEELVYPTRKFPTHRISATYVNAYNC</sequence>
<accession>A0AA38W6Z2</accession>